<name>A0A561U4J8_9PSEU</name>
<dbReference type="InterPro" id="IPR009839">
    <property type="entry name" value="SseB_N"/>
</dbReference>
<dbReference type="InterPro" id="IPR049975">
    <property type="entry name" value="SAV_915-like_dom"/>
</dbReference>
<evidence type="ECO:0000313" key="2">
    <source>
        <dbReference type="EMBL" id="TWF94288.1"/>
    </source>
</evidence>
<comment type="caution">
    <text evidence="2">The sequence shown here is derived from an EMBL/GenBank/DDBJ whole genome shotgun (WGS) entry which is preliminary data.</text>
</comment>
<feature type="domain" description="SseB protein N-terminal" evidence="1">
    <location>
        <begin position="7"/>
        <end position="53"/>
    </location>
</feature>
<proteinExistence type="predicted"/>
<evidence type="ECO:0000313" key="3">
    <source>
        <dbReference type="Proteomes" id="UP000316184"/>
    </source>
</evidence>
<gene>
    <name evidence="2" type="ORF">FHU35_14575</name>
</gene>
<dbReference type="Pfam" id="PF07179">
    <property type="entry name" value="SseB"/>
    <property type="match status" value="1"/>
</dbReference>
<evidence type="ECO:0000259" key="1">
    <source>
        <dbReference type="Pfam" id="PF07179"/>
    </source>
</evidence>
<dbReference type="AlphaFoldDB" id="A0A561U4J8"/>
<sequence>MELRHTTGGQLALLVYTSLERLVKACGDQQPWISVPVAELHSIAEQVEAEVVLEDIALPDVERRD</sequence>
<dbReference type="Proteomes" id="UP000316184">
    <property type="component" value="Unassembled WGS sequence"/>
</dbReference>
<dbReference type="EMBL" id="VIWX01000004">
    <property type="protein sequence ID" value="TWF94288.1"/>
    <property type="molecule type" value="Genomic_DNA"/>
</dbReference>
<protein>
    <recommendedName>
        <fullName evidence="1">SseB protein N-terminal domain-containing protein</fullName>
    </recommendedName>
</protein>
<keyword evidence="3" id="KW-1185">Reference proteome</keyword>
<organism evidence="2 3">
    <name type="scientific">Saccharopolyspora dendranthemae</name>
    <dbReference type="NCBI Taxonomy" id="1181886"/>
    <lineage>
        <taxon>Bacteria</taxon>
        <taxon>Bacillati</taxon>
        <taxon>Actinomycetota</taxon>
        <taxon>Actinomycetes</taxon>
        <taxon>Pseudonocardiales</taxon>
        <taxon>Pseudonocardiaceae</taxon>
        <taxon>Saccharopolyspora</taxon>
    </lineage>
</organism>
<reference evidence="2 3" key="1">
    <citation type="submission" date="2019-06" db="EMBL/GenBank/DDBJ databases">
        <title>Sequencing the genomes of 1000 actinobacteria strains.</title>
        <authorList>
            <person name="Klenk H.-P."/>
        </authorList>
    </citation>
    <scope>NUCLEOTIDE SEQUENCE [LARGE SCALE GENOMIC DNA]</scope>
    <source>
        <strain evidence="2 3">DSM 46699</strain>
    </source>
</reference>
<accession>A0A561U4J8</accession>
<dbReference type="NCBIfam" id="NF042914">
    <property type="entry name" value="SAV915_dom"/>
    <property type="match status" value="1"/>
</dbReference>